<keyword evidence="2" id="KW-0732">Signal</keyword>
<feature type="compositionally biased region" description="Low complexity" evidence="1">
    <location>
        <begin position="166"/>
        <end position="190"/>
    </location>
</feature>
<reference evidence="3" key="1">
    <citation type="journal article" date="2004" name="Curr. Biol.">
        <title>Genome compaction and stability in microsporidian intracellular parasites.</title>
        <authorList>
            <person name="Slamovits C.H."/>
            <person name="Fast N.M."/>
            <person name="Law J.S."/>
            <person name="Keeling P.J."/>
        </authorList>
    </citation>
    <scope>NUCLEOTIDE SEQUENCE</scope>
</reference>
<feature type="compositionally biased region" description="Polar residues" evidence="1">
    <location>
        <begin position="299"/>
        <end position="326"/>
    </location>
</feature>
<feature type="region of interest" description="Disordered" evidence="1">
    <location>
        <begin position="165"/>
        <end position="191"/>
    </location>
</feature>
<dbReference type="EMBL" id="AY548891">
    <property type="protein sequence ID" value="AAT12324.1"/>
    <property type="molecule type" value="Genomic_DNA"/>
</dbReference>
<feature type="signal peptide" evidence="2">
    <location>
        <begin position="1"/>
        <end position="20"/>
    </location>
</feature>
<feature type="region of interest" description="Disordered" evidence="1">
    <location>
        <begin position="297"/>
        <end position="326"/>
    </location>
</feature>
<proteinExistence type="predicted"/>
<organism evidence="3">
    <name type="scientific">Antonospora locustae</name>
    <name type="common">Microsporidian parasite</name>
    <name type="synonym">Nosema locustae</name>
    <dbReference type="NCBI Taxonomy" id="278021"/>
    <lineage>
        <taxon>Eukaryota</taxon>
        <taxon>Fungi</taxon>
        <taxon>Fungi incertae sedis</taxon>
        <taxon>Microsporidia</taxon>
        <taxon>Antonospora</taxon>
    </lineage>
</organism>
<protein>
    <submittedName>
        <fullName evidence="3">Uncharacterized protein</fullName>
    </submittedName>
</protein>
<evidence type="ECO:0000256" key="1">
    <source>
        <dbReference type="SAM" id="MobiDB-lite"/>
    </source>
</evidence>
<sequence length="485" mass="53488">MRSKNKTMNGILMCLSRIAALSFYTPEEFANRCRTFGIHEDDCEGSIYVNSVEYDNFLRSFNLPIHKDPECEKKRCFVSVFRDPPRVFVKSAGNVKCMPSYTCSPENYLDSPGISHVNTQPVKGPALWNIPSVTTTVYQPVPYPLHPPDSTSVLKDSARQHTSILSAQSAEQTTSSSTVASQTSSTSAQSENVVTLIRPVYSTVTVDNPITLYREVTTTMLHEVPLTNYKVTTVTEEIPTTRTVEKTVSTTETCTKTVSVTASISRTIVSTYQTTSVSTEYLTPSSSIASTVMPERLDSSGSYTGAAPSSITASLTSRHGSEPSVSVKTVTETLIGGYTTEKTATPALSSVSVSTMVSQQDSMGQMRIDVPRLLRPIIEQLSLCRECVSETSQETSYAEQRTVFRTTTLPVTETETETKTRTVKKVKTVTRAAVAAKRDREKAPQTVYNTVYAYKKRKENPAKRPCVPKECLEEKEVVSTVFVYK</sequence>
<evidence type="ECO:0000313" key="3">
    <source>
        <dbReference type="EMBL" id="AAT12324.1"/>
    </source>
</evidence>
<name>Q6E6G3_ANTLO</name>
<accession>Q6E6G3</accession>
<dbReference type="AlphaFoldDB" id="Q6E6G3"/>
<feature type="chain" id="PRO_5004272433" evidence="2">
    <location>
        <begin position="21"/>
        <end position="485"/>
    </location>
</feature>
<evidence type="ECO:0000256" key="2">
    <source>
        <dbReference type="SAM" id="SignalP"/>
    </source>
</evidence>